<dbReference type="GO" id="GO:0033765">
    <property type="term" value="F:steroid dehydrogenase activity, acting on the CH-CH group of donors"/>
    <property type="evidence" value="ECO:0007669"/>
    <property type="project" value="UniProtKB-ARBA"/>
</dbReference>
<evidence type="ECO:0000256" key="8">
    <source>
        <dbReference type="ARBA" id="ARBA00022827"/>
    </source>
</evidence>
<dbReference type="STRING" id="1888891.DSOL_2575"/>
<proteinExistence type="inferred from homology"/>
<dbReference type="Pfam" id="PF00890">
    <property type="entry name" value="FAD_binding_2"/>
    <property type="match status" value="1"/>
</dbReference>
<dbReference type="Gene3D" id="1.20.58.100">
    <property type="entry name" value="Fumarate reductase/succinate dehydrogenase flavoprotein-like, C-terminal domain"/>
    <property type="match status" value="1"/>
</dbReference>
<evidence type="ECO:0000256" key="5">
    <source>
        <dbReference type="ARBA" id="ARBA00021901"/>
    </source>
</evidence>
<comment type="catalytic activity">
    <reaction evidence="10">
        <text>L-aspartate + O2 = iminosuccinate + H2O2</text>
        <dbReference type="Rhea" id="RHEA:25876"/>
        <dbReference type="ChEBI" id="CHEBI:15379"/>
        <dbReference type="ChEBI" id="CHEBI:16240"/>
        <dbReference type="ChEBI" id="CHEBI:29991"/>
        <dbReference type="ChEBI" id="CHEBI:77875"/>
        <dbReference type="EC" id="1.4.3.16"/>
    </reaction>
    <physiologicalReaction direction="left-to-right" evidence="10">
        <dbReference type="Rhea" id="RHEA:25877"/>
    </physiologicalReaction>
</comment>
<comment type="function">
    <text evidence="13">Catalyzes the oxidation of L-aspartate to iminoaspartate.</text>
</comment>
<feature type="domain" description="FAD-dependent oxidoreductase 2 FAD-binding" evidence="14">
    <location>
        <begin position="26"/>
        <end position="391"/>
    </location>
</feature>
<dbReference type="AlphaFoldDB" id="A0A1Q8QW79"/>
<keyword evidence="8 13" id="KW-0274">FAD</keyword>
<dbReference type="InterPro" id="IPR005288">
    <property type="entry name" value="NadB"/>
</dbReference>
<comment type="similarity">
    <text evidence="3 13">Belongs to the FAD-dependent oxidoreductase 2 family. NadB subfamily.</text>
</comment>
<dbReference type="GO" id="GO:0008734">
    <property type="term" value="F:L-aspartate oxidase activity"/>
    <property type="evidence" value="ECO:0007669"/>
    <property type="project" value="UniProtKB-UniRule"/>
</dbReference>
<dbReference type="Gene3D" id="3.50.50.60">
    <property type="entry name" value="FAD/NAD(P)-binding domain"/>
    <property type="match status" value="1"/>
</dbReference>
<dbReference type="InterPro" id="IPR003953">
    <property type="entry name" value="FAD-dep_OxRdtase_2_FAD-bd"/>
</dbReference>
<dbReference type="InterPro" id="IPR037099">
    <property type="entry name" value="Fum_R/Succ_DH_flav-like_C_sf"/>
</dbReference>
<dbReference type="SUPFAM" id="SSF46977">
    <property type="entry name" value="Succinate dehydrogenase/fumarate reductase flavoprotein C-terminal domain"/>
    <property type="match status" value="1"/>
</dbReference>
<evidence type="ECO:0000256" key="11">
    <source>
        <dbReference type="NCBIfam" id="TIGR00551"/>
    </source>
</evidence>
<feature type="active site" description="Proton acceptor" evidence="12">
    <location>
        <position position="292"/>
    </location>
</feature>
<feature type="domain" description="Fumarate reductase/succinate dehydrogenase flavoprotein-like C-terminal" evidence="15">
    <location>
        <begin position="487"/>
        <end position="528"/>
    </location>
</feature>
<evidence type="ECO:0000256" key="3">
    <source>
        <dbReference type="ARBA" id="ARBA00008562"/>
    </source>
</evidence>
<evidence type="ECO:0000259" key="14">
    <source>
        <dbReference type="Pfam" id="PF00890"/>
    </source>
</evidence>
<evidence type="ECO:0000313" key="16">
    <source>
        <dbReference type="EMBL" id="OLN31550.1"/>
    </source>
</evidence>
<dbReference type="Gene3D" id="3.90.700.10">
    <property type="entry name" value="Succinate dehydrogenase/fumarate reductase flavoprotein, catalytic domain"/>
    <property type="match status" value="1"/>
</dbReference>
<dbReference type="UniPathway" id="UPA00253">
    <property type="reaction ID" value="UER00326"/>
</dbReference>
<evidence type="ECO:0000256" key="2">
    <source>
        <dbReference type="ARBA" id="ARBA00004950"/>
    </source>
</evidence>
<gene>
    <name evidence="16" type="ORF">DSOL_2575</name>
</gene>
<dbReference type="PRINTS" id="PR00368">
    <property type="entry name" value="FADPNR"/>
</dbReference>
<comment type="cofactor">
    <cofactor evidence="1 13">
        <name>FAD</name>
        <dbReference type="ChEBI" id="CHEBI:57692"/>
    </cofactor>
</comment>
<dbReference type="SUPFAM" id="SSF56425">
    <property type="entry name" value="Succinate dehydrogenase/fumarate reductase flavoprotein, catalytic domain"/>
    <property type="match status" value="1"/>
</dbReference>
<dbReference type="PANTHER" id="PTHR42716">
    <property type="entry name" value="L-ASPARTATE OXIDASE"/>
    <property type="match status" value="1"/>
</dbReference>
<accession>A0A1Q8QW79</accession>
<dbReference type="Proteomes" id="UP000186102">
    <property type="component" value="Unassembled WGS sequence"/>
</dbReference>
<dbReference type="InterPro" id="IPR027477">
    <property type="entry name" value="Succ_DH/fumarate_Rdtase_cat_sf"/>
</dbReference>
<dbReference type="PANTHER" id="PTHR42716:SF2">
    <property type="entry name" value="L-ASPARTATE OXIDASE, CHLOROPLASTIC"/>
    <property type="match status" value="1"/>
</dbReference>
<comment type="pathway">
    <text evidence="2 13">Cofactor biosynthesis; NAD(+) biosynthesis; iminoaspartate from L-aspartate (oxidase route): step 1/1.</text>
</comment>
<evidence type="ECO:0000256" key="4">
    <source>
        <dbReference type="ARBA" id="ARBA00012173"/>
    </source>
</evidence>
<dbReference type="GO" id="GO:0005737">
    <property type="term" value="C:cytoplasm"/>
    <property type="evidence" value="ECO:0007669"/>
    <property type="project" value="UniProtKB-SubCell"/>
</dbReference>
<evidence type="ECO:0000313" key="17">
    <source>
        <dbReference type="Proteomes" id="UP000186102"/>
    </source>
</evidence>
<organism evidence="16 17">
    <name type="scientific">Desulfosporosinus metallidurans</name>
    <dbReference type="NCBI Taxonomy" id="1888891"/>
    <lineage>
        <taxon>Bacteria</taxon>
        <taxon>Bacillati</taxon>
        <taxon>Bacillota</taxon>
        <taxon>Clostridia</taxon>
        <taxon>Eubacteriales</taxon>
        <taxon>Desulfitobacteriaceae</taxon>
        <taxon>Desulfosporosinus</taxon>
    </lineage>
</organism>
<comment type="subcellular location">
    <subcellularLocation>
        <location evidence="13">Cytoplasm</location>
    </subcellularLocation>
</comment>
<keyword evidence="9 13" id="KW-0560">Oxidoreductase</keyword>
<evidence type="ECO:0000256" key="12">
    <source>
        <dbReference type="PIRSR" id="PIRSR000171-1"/>
    </source>
</evidence>
<keyword evidence="17" id="KW-1185">Reference proteome</keyword>
<reference evidence="16 17" key="1">
    <citation type="submission" date="2016-09" db="EMBL/GenBank/DDBJ databases">
        <title>Complete genome of Desulfosporosinus sp. OL.</title>
        <authorList>
            <person name="Mardanov A."/>
            <person name="Beletsky A."/>
            <person name="Panova A."/>
            <person name="Karnachuk O."/>
            <person name="Ravin N."/>
        </authorList>
    </citation>
    <scope>NUCLEOTIDE SEQUENCE [LARGE SCALE GENOMIC DNA]</scope>
    <source>
        <strain evidence="16 17">OL</strain>
    </source>
</reference>
<dbReference type="InterPro" id="IPR036188">
    <property type="entry name" value="FAD/NAD-bd_sf"/>
</dbReference>
<dbReference type="Pfam" id="PF02910">
    <property type="entry name" value="Succ_DH_flav_C"/>
    <property type="match status" value="1"/>
</dbReference>
<name>A0A1Q8QW79_9FIRM</name>
<evidence type="ECO:0000256" key="1">
    <source>
        <dbReference type="ARBA" id="ARBA00001974"/>
    </source>
</evidence>
<dbReference type="GO" id="GO:0034628">
    <property type="term" value="P:'de novo' NAD+ biosynthetic process from L-aspartate"/>
    <property type="evidence" value="ECO:0007669"/>
    <property type="project" value="TreeGrafter"/>
</dbReference>
<evidence type="ECO:0000256" key="7">
    <source>
        <dbReference type="ARBA" id="ARBA00022642"/>
    </source>
</evidence>
<dbReference type="EMBL" id="MLBF01000017">
    <property type="protein sequence ID" value="OLN31550.1"/>
    <property type="molecule type" value="Genomic_DNA"/>
</dbReference>
<evidence type="ECO:0000256" key="9">
    <source>
        <dbReference type="ARBA" id="ARBA00023002"/>
    </source>
</evidence>
<dbReference type="FunFam" id="3.90.700.10:FF:000002">
    <property type="entry name" value="L-aspartate oxidase"/>
    <property type="match status" value="1"/>
</dbReference>
<dbReference type="SUPFAM" id="SSF51905">
    <property type="entry name" value="FAD/NAD(P)-binding domain"/>
    <property type="match status" value="1"/>
</dbReference>
<dbReference type="NCBIfam" id="TIGR00551">
    <property type="entry name" value="nadB"/>
    <property type="match status" value="1"/>
</dbReference>
<sequence length="536" mass="58955">MYCHNGKTDLYKIESWAEKMQTIKTDFLIIGCGIAGLSTALGASPYGEVIVISKDRPDLCNSTLAQGGIAAAVGKNDSPEEHTRDTLIAGVGICEEKTVEILTEEAPKVIDRLIELGTSFDRTKSGELALGREGAHSLARVIHRGDDTGAAIWETLFRKVQEQKVHFQTETRAEVLLVEEGHCYGVLVRNFEGVQRILARSVVLATGGIGEIYGRTTNSLLSTGEGLALAWKAGAVLSDLEFVQFHPTALATEENPLFLISEAVRGEGAVLVTEERERFMPSYHPRADLAPRDVVTRAIVSEQKKGHQIYLDASSLGHHFELRFPNIYAKIQSLGLDPRKDLLPITPAAHFSMGGIRTDSFGRTNIQGLYACGECANTGVHGANRLASNSLLEGLVFGKRVAQTLVESLKEKSLRTFDFPDQGIAQDAMTLDIPEVTKPLDINDPRVDTLQKLMWSSVGIIRDEPGLEKAYRELCQLEKEVSPSEGELQNMILVAKMITSSALNRMESRGSHYRLDYPEVDPAWQLKHLSLRRHSA</sequence>
<keyword evidence="6 13" id="KW-0285">Flavoprotein</keyword>
<dbReference type="PIRSF" id="PIRSF000171">
    <property type="entry name" value="SDHA_APRA_LASPO"/>
    <property type="match status" value="1"/>
</dbReference>
<dbReference type="InterPro" id="IPR015939">
    <property type="entry name" value="Fum_Rdtase/Succ_DH_flav-like_C"/>
</dbReference>
<protein>
    <recommendedName>
        <fullName evidence="5 11">L-aspartate oxidase</fullName>
        <ecNumber evidence="4 11">1.4.3.16</ecNumber>
    </recommendedName>
</protein>
<dbReference type="NCBIfam" id="NF005701">
    <property type="entry name" value="PRK07512.1"/>
    <property type="match status" value="1"/>
</dbReference>
<evidence type="ECO:0000256" key="6">
    <source>
        <dbReference type="ARBA" id="ARBA00022630"/>
    </source>
</evidence>
<comment type="caution">
    <text evidence="16">The sequence shown here is derived from an EMBL/GenBank/DDBJ whole genome shotgun (WGS) entry which is preliminary data.</text>
</comment>
<evidence type="ECO:0000256" key="10">
    <source>
        <dbReference type="ARBA" id="ARBA00048305"/>
    </source>
</evidence>
<keyword evidence="7 13" id="KW-0662">Pyridine nucleotide biosynthesis</keyword>
<dbReference type="EC" id="1.4.3.16" evidence="4 11"/>
<evidence type="ECO:0000256" key="13">
    <source>
        <dbReference type="RuleBase" id="RU362049"/>
    </source>
</evidence>
<evidence type="ECO:0000259" key="15">
    <source>
        <dbReference type="Pfam" id="PF02910"/>
    </source>
</evidence>